<evidence type="ECO:0000313" key="8">
    <source>
        <dbReference type="EMBL" id="TWU56866.1"/>
    </source>
</evidence>
<dbReference type="SUPFAM" id="SSF144091">
    <property type="entry name" value="Rhomboid-like"/>
    <property type="match status" value="1"/>
</dbReference>
<dbReference type="Pfam" id="PF01694">
    <property type="entry name" value="Rhomboid"/>
    <property type="match status" value="1"/>
</dbReference>
<proteinExistence type="predicted"/>
<sequence precursor="true">MKTPTTWIIAASALIAFAFPSIATSCQVDFDLIGDGQWWRVLTGHFTHFDGSHLFWDLLMFVALGVACERKHRRLFPIAMAVMAAGITASIGYWCDSIGIYRGLSGIDTGLFVWFVIDQCRASWSANEKKTAAMWLIPAIGLVGKSIYEATTGQTMFVDSSTFTPLVESHLAGAAIGAGVSTIAAIISGFQAGTPTYQRTLRSAC</sequence>
<keyword evidence="9" id="KW-1185">Reference proteome</keyword>
<dbReference type="Gene3D" id="1.20.1540.10">
    <property type="entry name" value="Rhomboid-like"/>
    <property type="match status" value="1"/>
</dbReference>
<dbReference type="AlphaFoldDB" id="A0A5C6F9N3"/>
<evidence type="ECO:0000256" key="2">
    <source>
        <dbReference type="ARBA" id="ARBA00022692"/>
    </source>
</evidence>
<keyword evidence="6" id="KW-0732">Signal</keyword>
<dbReference type="RefSeq" id="WP_146458255.1">
    <property type="nucleotide sequence ID" value="NZ_SJPW01000003.1"/>
</dbReference>
<dbReference type="InterPro" id="IPR022764">
    <property type="entry name" value="Peptidase_S54_rhomboid_dom"/>
</dbReference>
<dbReference type="Proteomes" id="UP000318288">
    <property type="component" value="Unassembled WGS sequence"/>
</dbReference>
<dbReference type="InterPro" id="IPR035952">
    <property type="entry name" value="Rhomboid-like_sf"/>
</dbReference>
<keyword evidence="3 5" id="KW-1133">Transmembrane helix</keyword>
<feature type="transmembrane region" description="Helical" evidence="5">
    <location>
        <begin position="100"/>
        <end position="120"/>
    </location>
</feature>
<dbReference type="GO" id="GO:0016020">
    <property type="term" value="C:membrane"/>
    <property type="evidence" value="ECO:0007669"/>
    <property type="project" value="UniProtKB-SubCell"/>
</dbReference>
<feature type="chain" id="PRO_5023083674" evidence="6">
    <location>
        <begin position="24"/>
        <end position="205"/>
    </location>
</feature>
<comment type="caution">
    <text evidence="8">The sequence shown here is derived from an EMBL/GenBank/DDBJ whole genome shotgun (WGS) entry which is preliminary data.</text>
</comment>
<protein>
    <submittedName>
        <fullName evidence="8">Rhomboid family protein</fullName>
    </submittedName>
</protein>
<reference evidence="8 9" key="1">
    <citation type="submission" date="2019-02" db="EMBL/GenBank/DDBJ databases">
        <title>Deep-cultivation of Planctomycetes and their phenomic and genomic characterization uncovers novel biology.</title>
        <authorList>
            <person name="Wiegand S."/>
            <person name="Jogler M."/>
            <person name="Boedeker C."/>
            <person name="Pinto D."/>
            <person name="Vollmers J."/>
            <person name="Rivas-Marin E."/>
            <person name="Kohn T."/>
            <person name="Peeters S.H."/>
            <person name="Heuer A."/>
            <person name="Rast P."/>
            <person name="Oberbeckmann S."/>
            <person name="Bunk B."/>
            <person name="Jeske O."/>
            <person name="Meyerdierks A."/>
            <person name="Storesund J.E."/>
            <person name="Kallscheuer N."/>
            <person name="Luecker S."/>
            <person name="Lage O.M."/>
            <person name="Pohl T."/>
            <person name="Merkel B.J."/>
            <person name="Hornburger P."/>
            <person name="Mueller R.-W."/>
            <person name="Bruemmer F."/>
            <person name="Labrenz M."/>
            <person name="Spormann A.M."/>
            <person name="Op Den Camp H."/>
            <person name="Overmann J."/>
            <person name="Amann R."/>
            <person name="Jetten M.S.M."/>
            <person name="Mascher T."/>
            <person name="Medema M.H."/>
            <person name="Devos D.P."/>
            <person name="Kaster A.-K."/>
            <person name="Ovreas L."/>
            <person name="Rohde M."/>
            <person name="Galperin M.Y."/>
            <person name="Jogler C."/>
        </authorList>
    </citation>
    <scope>NUCLEOTIDE SEQUENCE [LARGE SCALE GENOMIC DNA]</scope>
    <source>
        <strain evidence="8 9">Poly51</strain>
    </source>
</reference>
<comment type="subcellular location">
    <subcellularLocation>
        <location evidence="1">Membrane</location>
        <topology evidence="1">Multi-pass membrane protein</topology>
    </subcellularLocation>
</comment>
<keyword evidence="4 5" id="KW-0472">Membrane</keyword>
<evidence type="ECO:0000256" key="1">
    <source>
        <dbReference type="ARBA" id="ARBA00004141"/>
    </source>
</evidence>
<evidence type="ECO:0000256" key="4">
    <source>
        <dbReference type="ARBA" id="ARBA00023136"/>
    </source>
</evidence>
<name>A0A5C6F9N3_9BACT</name>
<dbReference type="PROSITE" id="PS51257">
    <property type="entry name" value="PROKAR_LIPOPROTEIN"/>
    <property type="match status" value="1"/>
</dbReference>
<gene>
    <name evidence="8" type="ORF">Poly51_27840</name>
</gene>
<dbReference type="EMBL" id="SJPW01000003">
    <property type="protein sequence ID" value="TWU56866.1"/>
    <property type="molecule type" value="Genomic_DNA"/>
</dbReference>
<feature type="domain" description="Peptidase S54 rhomboid" evidence="7">
    <location>
        <begin position="36"/>
        <end position="182"/>
    </location>
</feature>
<feature type="transmembrane region" description="Helical" evidence="5">
    <location>
        <begin position="132"/>
        <end position="151"/>
    </location>
</feature>
<dbReference type="InterPro" id="IPR023826">
    <property type="entry name" value="Rhom-like_SP_proteobac"/>
</dbReference>
<feature type="transmembrane region" description="Helical" evidence="5">
    <location>
        <begin position="171"/>
        <end position="192"/>
    </location>
</feature>
<evidence type="ECO:0000313" key="9">
    <source>
        <dbReference type="Proteomes" id="UP000318288"/>
    </source>
</evidence>
<dbReference type="GO" id="GO:0004252">
    <property type="term" value="F:serine-type endopeptidase activity"/>
    <property type="evidence" value="ECO:0007669"/>
    <property type="project" value="InterPro"/>
</dbReference>
<accession>A0A5C6F9N3</accession>
<dbReference type="NCBIfam" id="TIGR03902">
    <property type="entry name" value="rhom_GG_sort"/>
    <property type="match status" value="1"/>
</dbReference>
<dbReference type="OrthoDB" id="196054at2"/>
<feature type="transmembrane region" description="Helical" evidence="5">
    <location>
        <begin position="49"/>
        <end position="68"/>
    </location>
</feature>
<evidence type="ECO:0000259" key="7">
    <source>
        <dbReference type="Pfam" id="PF01694"/>
    </source>
</evidence>
<feature type="signal peptide" evidence="6">
    <location>
        <begin position="1"/>
        <end position="23"/>
    </location>
</feature>
<feature type="transmembrane region" description="Helical" evidence="5">
    <location>
        <begin position="75"/>
        <end position="94"/>
    </location>
</feature>
<evidence type="ECO:0000256" key="6">
    <source>
        <dbReference type="SAM" id="SignalP"/>
    </source>
</evidence>
<evidence type="ECO:0000256" key="3">
    <source>
        <dbReference type="ARBA" id="ARBA00022989"/>
    </source>
</evidence>
<organism evidence="8 9">
    <name type="scientific">Rubripirellula tenax</name>
    <dbReference type="NCBI Taxonomy" id="2528015"/>
    <lineage>
        <taxon>Bacteria</taxon>
        <taxon>Pseudomonadati</taxon>
        <taxon>Planctomycetota</taxon>
        <taxon>Planctomycetia</taxon>
        <taxon>Pirellulales</taxon>
        <taxon>Pirellulaceae</taxon>
        <taxon>Rubripirellula</taxon>
    </lineage>
</organism>
<evidence type="ECO:0000256" key="5">
    <source>
        <dbReference type="SAM" id="Phobius"/>
    </source>
</evidence>
<keyword evidence="2 5" id="KW-0812">Transmembrane</keyword>